<sequence length="14" mass="1511">MVVSVKSSIGFSNR</sequence>
<organism evidence="1">
    <name type="scientific">Rhizophora mucronata</name>
    <name type="common">Asiatic mangrove</name>
    <dbReference type="NCBI Taxonomy" id="61149"/>
    <lineage>
        <taxon>Eukaryota</taxon>
        <taxon>Viridiplantae</taxon>
        <taxon>Streptophyta</taxon>
        <taxon>Embryophyta</taxon>
        <taxon>Tracheophyta</taxon>
        <taxon>Spermatophyta</taxon>
        <taxon>Magnoliopsida</taxon>
        <taxon>eudicotyledons</taxon>
        <taxon>Gunneridae</taxon>
        <taxon>Pentapetalae</taxon>
        <taxon>rosids</taxon>
        <taxon>fabids</taxon>
        <taxon>Malpighiales</taxon>
        <taxon>Rhizophoraceae</taxon>
        <taxon>Rhizophora</taxon>
    </lineage>
</organism>
<evidence type="ECO:0000313" key="1">
    <source>
        <dbReference type="EMBL" id="MBX40068.1"/>
    </source>
</evidence>
<dbReference type="EMBL" id="GGEC01059584">
    <property type="protein sequence ID" value="MBX40068.1"/>
    <property type="molecule type" value="Transcribed_RNA"/>
</dbReference>
<proteinExistence type="predicted"/>
<reference evidence="1" key="1">
    <citation type="submission" date="2018-02" db="EMBL/GenBank/DDBJ databases">
        <title>Rhizophora mucronata_Transcriptome.</title>
        <authorList>
            <person name="Meera S.P."/>
            <person name="Sreeshan A."/>
            <person name="Augustine A."/>
        </authorList>
    </citation>
    <scope>NUCLEOTIDE SEQUENCE</scope>
    <source>
        <tissue evidence="1">Leaf</tissue>
    </source>
</reference>
<accession>A0A2P2NC53</accession>
<name>A0A2P2NC53_RHIMU</name>
<protein>
    <submittedName>
        <fullName evidence="1">Uncharacterized protein</fullName>
    </submittedName>
</protein>